<keyword evidence="3" id="KW-1185">Reference proteome</keyword>
<name>A0A9P6N8X4_9BASI</name>
<comment type="caution">
    <text evidence="2">The sequence shown here is derived from an EMBL/GenBank/DDBJ whole genome shotgun (WGS) entry which is preliminary data.</text>
</comment>
<evidence type="ECO:0000313" key="3">
    <source>
        <dbReference type="Proteomes" id="UP000886653"/>
    </source>
</evidence>
<protein>
    <submittedName>
        <fullName evidence="2">Uncharacterized protein</fullName>
    </submittedName>
</protein>
<feature type="region of interest" description="Disordered" evidence="1">
    <location>
        <begin position="94"/>
        <end position="115"/>
    </location>
</feature>
<evidence type="ECO:0000313" key="2">
    <source>
        <dbReference type="EMBL" id="KAG0139505.1"/>
    </source>
</evidence>
<feature type="region of interest" description="Disordered" evidence="1">
    <location>
        <begin position="1"/>
        <end position="22"/>
    </location>
</feature>
<organism evidence="2 3">
    <name type="scientific">Cronartium quercuum f. sp. fusiforme G11</name>
    <dbReference type="NCBI Taxonomy" id="708437"/>
    <lineage>
        <taxon>Eukaryota</taxon>
        <taxon>Fungi</taxon>
        <taxon>Dikarya</taxon>
        <taxon>Basidiomycota</taxon>
        <taxon>Pucciniomycotina</taxon>
        <taxon>Pucciniomycetes</taxon>
        <taxon>Pucciniales</taxon>
        <taxon>Coleosporiaceae</taxon>
        <taxon>Cronartium</taxon>
    </lineage>
</organism>
<accession>A0A9P6N8X4</accession>
<dbReference type="Proteomes" id="UP000886653">
    <property type="component" value="Unassembled WGS sequence"/>
</dbReference>
<evidence type="ECO:0000256" key="1">
    <source>
        <dbReference type="SAM" id="MobiDB-lite"/>
    </source>
</evidence>
<dbReference type="AlphaFoldDB" id="A0A9P6N8X4"/>
<reference evidence="2" key="1">
    <citation type="submission" date="2013-11" db="EMBL/GenBank/DDBJ databases">
        <title>Genome sequence of the fusiform rust pathogen reveals effectors for host alternation and coevolution with pine.</title>
        <authorList>
            <consortium name="DOE Joint Genome Institute"/>
            <person name="Smith K."/>
            <person name="Pendleton A."/>
            <person name="Kubisiak T."/>
            <person name="Anderson C."/>
            <person name="Salamov A."/>
            <person name="Aerts A."/>
            <person name="Riley R."/>
            <person name="Clum A."/>
            <person name="Lindquist E."/>
            <person name="Ence D."/>
            <person name="Campbell M."/>
            <person name="Kronenberg Z."/>
            <person name="Feau N."/>
            <person name="Dhillon B."/>
            <person name="Hamelin R."/>
            <person name="Burleigh J."/>
            <person name="Smith J."/>
            <person name="Yandell M."/>
            <person name="Nelson C."/>
            <person name="Grigoriev I."/>
            <person name="Davis J."/>
        </authorList>
    </citation>
    <scope>NUCLEOTIDE SEQUENCE</scope>
    <source>
        <strain evidence="2">G11</strain>
    </source>
</reference>
<gene>
    <name evidence="2" type="ORF">CROQUDRAFT_101439</name>
</gene>
<dbReference type="EMBL" id="MU167574">
    <property type="protein sequence ID" value="KAG0139505.1"/>
    <property type="molecule type" value="Genomic_DNA"/>
</dbReference>
<sequence length="115" mass="12603">MANLIASQDTNNNPKIGDKQQADTIFNCGDTLGDMLNSHLTPNSVPPSVISLPALPPQSQALEDTILMNQFLADDINLQSNFNNYLPTTNIQQNVTKNQGPLPNNKEVHETHQLP</sequence>
<feature type="compositionally biased region" description="Basic and acidic residues" evidence="1">
    <location>
        <begin position="106"/>
        <end position="115"/>
    </location>
</feature>
<feature type="compositionally biased region" description="Polar residues" evidence="1">
    <location>
        <begin position="1"/>
        <end position="14"/>
    </location>
</feature>
<proteinExistence type="predicted"/>